<proteinExistence type="predicted"/>
<sequence>MLIELASVECVRAVGPQRNRSLAEKPHDRKLEICRSVDVPEDEPEPRTIQNHHDLRFVDLYPVQIEFWVAMLEDGVPACRFLPEIGHERDIRRQCSSIFSKWAVHLAGLEIKPARLEDSQHINSTSIIHYSSNGSSSCACVGETFSLGRQRKTARPCRRLHTMGLTGGVLSPGGGWTLLGGAGFRSLWGGYLGTWSTTGVFTLRSTGSIWTGGPSAWNNEPNLLLLESDGVRERASLLRHLSAACGVSTMQVHQRRVASPVRIDPPASIKVDHDGSSDIIRRKQANVYNIIRVGKEHRCLITAAVGKGYTNYRLHNNGRLKNDDAVPIRPIINFARVPGLVALVASTRSDQKPLRQPADCGCVVRAHARRGTFRLRLDYGN</sequence>
<keyword evidence="2" id="KW-1185">Reference proteome</keyword>
<reference evidence="1" key="1">
    <citation type="journal article" date="2020" name="J Insects Food Feed">
        <title>The yellow mealworm (Tenebrio molitor) genome: a resource for the emerging insects as food and feed industry.</title>
        <authorList>
            <person name="Eriksson T."/>
            <person name="Andere A."/>
            <person name="Kelstrup H."/>
            <person name="Emery V."/>
            <person name="Picard C."/>
        </authorList>
    </citation>
    <scope>NUCLEOTIDE SEQUENCE</scope>
    <source>
        <strain evidence="1">Stoneville</strain>
        <tissue evidence="1">Whole head</tissue>
    </source>
</reference>
<evidence type="ECO:0000313" key="2">
    <source>
        <dbReference type="Proteomes" id="UP000719412"/>
    </source>
</evidence>
<protein>
    <submittedName>
        <fullName evidence="1">Uncharacterized protein</fullName>
    </submittedName>
</protein>
<accession>A0A8J6HMA9</accession>
<dbReference type="EMBL" id="JABDTM020021953">
    <property type="protein sequence ID" value="KAH0816168.1"/>
    <property type="molecule type" value="Genomic_DNA"/>
</dbReference>
<gene>
    <name evidence="1" type="ORF">GEV33_006623</name>
</gene>
<organism evidence="1 2">
    <name type="scientific">Tenebrio molitor</name>
    <name type="common">Yellow mealworm beetle</name>
    <dbReference type="NCBI Taxonomy" id="7067"/>
    <lineage>
        <taxon>Eukaryota</taxon>
        <taxon>Metazoa</taxon>
        <taxon>Ecdysozoa</taxon>
        <taxon>Arthropoda</taxon>
        <taxon>Hexapoda</taxon>
        <taxon>Insecta</taxon>
        <taxon>Pterygota</taxon>
        <taxon>Neoptera</taxon>
        <taxon>Endopterygota</taxon>
        <taxon>Coleoptera</taxon>
        <taxon>Polyphaga</taxon>
        <taxon>Cucujiformia</taxon>
        <taxon>Tenebrionidae</taxon>
        <taxon>Tenebrio</taxon>
    </lineage>
</organism>
<reference evidence="1" key="2">
    <citation type="submission" date="2021-08" db="EMBL/GenBank/DDBJ databases">
        <authorList>
            <person name="Eriksson T."/>
        </authorList>
    </citation>
    <scope>NUCLEOTIDE SEQUENCE</scope>
    <source>
        <strain evidence="1">Stoneville</strain>
        <tissue evidence="1">Whole head</tissue>
    </source>
</reference>
<comment type="caution">
    <text evidence="1">The sequence shown here is derived from an EMBL/GenBank/DDBJ whole genome shotgun (WGS) entry which is preliminary data.</text>
</comment>
<dbReference type="Proteomes" id="UP000719412">
    <property type="component" value="Unassembled WGS sequence"/>
</dbReference>
<name>A0A8J6HMA9_TENMO</name>
<dbReference type="AlphaFoldDB" id="A0A8J6HMA9"/>
<evidence type="ECO:0000313" key="1">
    <source>
        <dbReference type="EMBL" id="KAH0816168.1"/>
    </source>
</evidence>